<dbReference type="PANTHER" id="PTHR34815">
    <property type="entry name" value="LYSINE ACETYLTRANSFERASE"/>
    <property type="match status" value="1"/>
</dbReference>
<keyword evidence="2" id="KW-0808">Transferase</keyword>
<dbReference type="EMBL" id="JNBR01001427">
    <property type="protein sequence ID" value="OQR87667.1"/>
    <property type="molecule type" value="Genomic_DNA"/>
</dbReference>
<dbReference type="STRING" id="1202772.A0A1V9YPT6"/>
<dbReference type="Gene3D" id="3.40.630.30">
    <property type="match status" value="1"/>
</dbReference>
<accession>A0A1V9YPT6</accession>
<dbReference type="OrthoDB" id="2020070at2759"/>
<keyword evidence="3" id="KW-1185">Reference proteome</keyword>
<evidence type="ECO:0000313" key="3">
    <source>
        <dbReference type="Proteomes" id="UP000243579"/>
    </source>
</evidence>
<evidence type="ECO:0000313" key="2">
    <source>
        <dbReference type="EMBL" id="OQR87667.1"/>
    </source>
</evidence>
<dbReference type="Pfam" id="PF22998">
    <property type="entry name" value="GNAT_LYC1-like"/>
    <property type="match status" value="1"/>
</dbReference>
<dbReference type="GO" id="GO:0016740">
    <property type="term" value="F:transferase activity"/>
    <property type="evidence" value="ECO:0007669"/>
    <property type="project" value="UniProtKB-KW"/>
</dbReference>
<reference evidence="2 3" key="1">
    <citation type="journal article" date="2014" name="Genome Biol. Evol.">
        <title>The secreted proteins of Achlya hypogyna and Thraustotheca clavata identify the ancestral oomycete secretome and reveal gene acquisitions by horizontal gene transfer.</title>
        <authorList>
            <person name="Misner I."/>
            <person name="Blouin N."/>
            <person name="Leonard G."/>
            <person name="Richards T.A."/>
            <person name="Lane C.E."/>
        </authorList>
    </citation>
    <scope>NUCLEOTIDE SEQUENCE [LARGE SCALE GENOMIC DNA]</scope>
    <source>
        <strain evidence="2 3">ATCC 48635</strain>
    </source>
</reference>
<sequence length="339" mass="37691">MALILKKATAEQLYEADVHTFPSWGAPQLTLAQYISREAALRATAFALETLTGYVLVPAADPDTRDILAYVEIFRRPVVYRVNDTTLRFDGYGVGSVYTPEKHRKRGYATKMLAEVLALFEAARPPYIVSNLYSEIGSSYYGDKGWYVHPSTQATIPISALETDLPCPVLYAVDSHAALDHAVAATNAAMEATLQPGSAGFLLSASCIEWFQARSQFYGRTLRSLTSLPTVLGAYKVGGRGRISDVALWTHNFRDDQLVILHWRVSPENTRAFLTRAAAEARAWQLKEIVLWNAAMPAELQQFVAPQEESLPSLLVRRQPDGADEPNVHWVGNEKYAWI</sequence>
<evidence type="ECO:0000259" key="1">
    <source>
        <dbReference type="Pfam" id="PF22998"/>
    </source>
</evidence>
<organism evidence="2 3">
    <name type="scientific">Achlya hypogyna</name>
    <name type="common">Oomycete</name>
    <name type="synonym">Protoachlya hypogyna</name>
    <dbReference type="NCBI Taxonomy" id="1202772"/>
    <lineage>
        <taxon>Eukaryota</taxon>
        <taxon>Sar</taxon>
        <taxon>Stramenopiles</taxon>
        <taxon>Oomycota</taxon>
        <taxon>Saprolegniomycetes</taxon>
        <taxon>Saprolegniales</taxon>
        <taxon>Achlyaceae</taxon>
        <taxon>Achlya</taxon>
    </lineage>
</organism>
<dbReference type="PANTHER" id="PTHR34815:SF2">
    <property type="entry name" value="N-ACETYLTRANSFERASE DOMAIN-CONTAINING PROTEIN"/>
    <property type="match status" value="1"/>
</dbReference>
<comment type="caution">
    <text evidence="2">The sequence shown here is derived from an EMBL/GenBank/DDBJ whole genome shotgun (WGS) entry which is preliminary data.</text>
</comment>
<dbReference type="SUPFAM" id="SSF55729">
    <property type="entry name" value="Acyl-CoA N-acyltransferases (Nat)"/>
    <property type="match status" value="1"/>
</dbReference>
<dbReference type="InterPro" id="IPR053013">
    <property type="entry name" value="LAT"/>
</dbReference>
<dbReference type="AlphaFoldDB" id="A0A1V9YPT6"/>
<feature type="domain" description="LYC1 C-terminal" evidence="1">
    <location>
        <begin position="204"/>
        <end position="338"/>
    </location>
</feature>
<proteinExistence type="predicted"/>
<dbReference type="InterPro" id="IPR016181">
    <property type="entry name" value="Acyl_CoA_acyltransferase"/>
</dbReference>
<gene>
    <name evidence="2" type="ORF">ACHHYP_08180</name>
</gene>
<name>A0A1V9YPT6_ACHHY</name>
<dbReference type="Proteomes" id="UP000243579">
    <property type="component" value="Unassembled WGS sequence"/>
</dbReference>
<protein>
    <submittedName>
        <fullName evidence="2">GNAT family acetyltransferase</fullName>
    </submittedName>
</protein>
<dbReference type="InterPro" id="IPR055100">
    <property type="entry name" value="GNAT_LYC1-like"/>
</dbReference>